<dbReference type="Proteomes" id="UP000799767">
    <property type="component" value="Unassembled WGS sequence"/>
</dbReference>
<dbReference type="Gene3D" id="3.80.10.10">
    <property type="entry name" value="Ribonuclease Inhibitor"/>
    <property type="match status" value="1"/>
</dbReference>
<dbReference type="AlphaFoldDB" id="A0A6A6PRR5"/>
<dbReference type="GeneID" id="54474799"/>
<name>A0A6A6PRR5_9PEZI</name>
<gene>
    <name evidence="1" type="ORF">BDY17DRAFT_298763</name>
</gene>
<dbReference type="InterPro" id="IPR032675">
    <property type="entry name" value="LRR_dom_sf"/>
</dbReference>
<evidence type="ECO:0000313" key="2">
    <source>
        <dbReference type="Proteomes" id="UP000799767"/>
    </source>
</evidence>
<dbReference type="SUPFAM" id="SSF52047">
    <property type="entry name" value="RNI-like"/>
    <property type="match status" value="1"/>
</dbReference>
<proteinExistence type="predicted"/>
<sequence length="479" mass="53994">MQINDLPSELLSNILYLATKANEAENETFTYGLSQAPLPLVKAKLTKYVRGPVTAEALRWDATRSIRSVCSAWHDWAASYNFEHVFEQRWKGAERWADLTMQRQKYSFYELNTRPNGVALYRDPYGSLKHTDRLFSAIPSAANHVRRLWFNGFYVAQSDKLILSVIASCPELSFLSVPWTVLRRGSADDWVDLLNVNTGVGKPLHSLEITAVALPADHAKALEADDTPNPVMDPRVDFSALKRLKFFGNTLHKPIGDEDLQLIARTATNLECLDLTNLSTISVAGMLSIVKASSQTLQVLEHSPRSDDGFYHPYPGHIDEHVCELIASLPRMRDLSMSVPYMCADLFANHEVRWQGDCQIRTVDICNCSADTGAHTRVEHLRKTFDAARALVAARRRMGHKLSIEIFFAGCIFYPEQRLVHGDFALAEISSNGNWPLHKQASTKGPYGTSGVYEKEEGYWDAISEEDYFTAVTRHWVQL</sequence>
<protein>
    <submittedName>
        <fullName evidence="1">Uncharacterized protein</fullName>
    </submittedName>
</protein>
<dbReference type="OrthoDB" id="5283561at2759"/>
<accession>A0A6A6PRR5</accession>
<dbReference type="EMBL" id="MU001636">
    <property type="protein sequence ID" value="KAF2482585.1"/>
    <property type="molecule type" value="Genomic_DNA"/>
</dbReference>
<reference evidence="1" key="1">
    <citation type="journal article" date="2020" name="Stud. Mycol.">
        <title>101 Dothideomycetes genomes: a test case for predicting lifestyles and emergence of pathogens.</title>
        <authorList>
            <person name="Haridas S."/>
            <person name="Albert R."/>
            <person name="Binder M."/>
            <person name="Bloem J."/>
            <person name="Labutti K."/>
            <person name="Salamov A."/>
            <person name="Andreopoulos B."/>
            <person name="Baker S."/>
            <person name="Barry K."/>
            <person name="Bills G."/>
            <person name="Bluhm B."/>
            <person name="Cannon C."/>
            <person name="Castanera R."/>
            <person name="Culley D."/>
            <person name="Daum C."/>
            <person name="Ezra D."/>
            <person name="Gonzalez J."/>
            <person name="Henrissat B."/>
            <person name="Kuo A."/>
            <person name="Liang C."/>
            <person name="Lipzen A."/>
            <person name="Lutzoni F."/>
            <person name="Magnuson J."/>
            <person name="Mondo S."/>
            <person name="Nolan M."/>
            <person name="Ohm R."/>
            <person name="Pangilinan J."/>
            <person name="Park H.-J."/>
            <person name="Ramirez L."/>
            <person name="Alfaro M."/>
            <person name="Sun H."/>
            <person name="Tritt A."/>
            <person name="Yoshinaga Y."/>
            <person name="Zwiers L.-H."/>
            <person name="Turgeon B."/>
            <person name="Goodwin S."/>
            <person name="Spatafora J."/>
            <person name="Crous P."/>
            <person name="Grigoriev I."/>
        </authorList>
    </citation>
    <scope>NUCLEOTIDE SEQUENCE</scope>
    <source>
        <strain evidence="1">CBS 113389</strain>
    </source>
</reference>
<keyword evidence="2" id="KW-1185">Reference proteome</keyword>
<evidence type="ECO:0000313" key="1">
    <source>
        <dbReference type="EMBL" id="KAF2482585.1"/>
    </source>
</evidence>
<dbReference type="RefSeq" id="XP_033589155.1">
    <property type="nucleotide sequence ID" value="XM_033733797.1"/>
</dbReference>
<organism evidence="1 2">
    <name type="scientific">Neohortaea acidophila</name>
    <dbReference type="NCBI Taxonomy" id="245834"/>
    <lineage>
        <taxon>Eukaryota</taxon>
        <taxon>Fungi</taxon>
        <taxon>Dikarya</taxon>
        <taxon>Ascomycota</taxon>
        <taxon>Pezizomycotina</taxon>
        <taxon>Dothideomycetes</taxon>
        <taxon>Dothideomycetidae</taxon>
        <taxon>Mycosphaerellales</taxon>
        <taxon>Teratosphaeriaceae</taxon>
        <taxon>Neohortaea</taxon>
    </lineage>
</organism>